<evidence type="ECO:0000256" key="4">
    <source>
        <dbReference type="ARBA" id="ARBA00023136"/>
    </source>
</evidence>
<dbReference type="InterPro" id="IPR011990">
    <property type="entry name" value="TPR-like_helical_dom_sf"/>
</dbReference>
<dbReference type="AlphaFoldDB" id="A0A512E333"/>
<organism evidence="7 8">
    <name type="scientific">Skermanella aerolata</name>
    <dbReference type="NCBI Taxonomy" id="393310"/>
    <lineage>
        <taxon>Bacteria</taxon>
        <taxon>Pseudomonadati</taxon>
        <taxon>Pseudomonadota</taxon>
        <taxon>Alphaproteobacteria</taxon>
        <taxon>Rhodospirillales</taxon>
        <taxon>Azospirillaceae</taxon>
        <taxon>Skermanella</taxon>
    </lineage>
</organism>
<sequence>MPTSKKPRKPKAASVAAKRKPDAVTMLPDRRAMEGVLAMLSSGLGTGPGGNALEDAQDLMYRAWETADQRQRVALAKEALSRSPLCADAYVLLAEETAKTPAEAIELYQKGLEAGEKAIGPAALQEDVGHFWGLLETRPYMRARGGLAQALWDVGRHDEALEHYRELLRLNPNDNQGNRYLLAGCLLALDRDADLTALLTAYGQESTAEWSYTWALIAYRRDGDSVEARSLLEKATTANSHVASYLLGRKKLPRKLAPYITMGGEDEAQEYARRYAAAWANTQGALEWLTARLPSNVKTARR</sequence>
<evidence type="ECO:0000256" key="1">
    <source>
        <dbReference type="ARBA" id="ARBA00004141"/>
    </source>
</evidence>
<feature type="compositionally biased region" description="Basic residues" evidence="6">
    <location>
        <begin position="1"/>
        <end position="11"/>
    </location>
</feature>
<evidence type="ECO:0000256" key="6">
    <source>
        <dbReference type="SAM" id="MobiDB-lite"/>
    </source>
</evidence>
<evidence type="ECO:0000313" key="7">
    <source>
        <dbReference type="EMBL" id="GEO43141.1"/>
    </source>
</evidence>
<dbReference type="EMBL" id="BJYZ01000064">
    <property type="protein sequence ID" value="GEO43141.1"/>
    <property type="molecule type" value="Genomic_DNA"/>
</dbReference>
<comment type="caution">
    <text evidence="7">The sequence shown here is derived from an EMBL/GenBank/DDBJ whole genome shotgun (WGS) entry which is preliminary data.</text>
</comment>
<dbReference type="Gene3D" id="1.25.40.10">
    <property type="entry name" value="Tetratricopeptide repeat domain"/>
    <property type="match status" value="1"/>
</dbReference>
<dbReference type="PANTHER" id="PTHR12745:SF6">
    <property type="entry name" value="PROTEIN ST7 HOMOLOG"/>
    <property type="match status" value="1"/>
</dbReference>
<keyword evidence="8" id="KW-1185">Reference proteome</keyword>
<dbReference type="InterPro" id="IPR019734">
    <property type="entry name" value="TPR_rpt"/>
</dbReference>
<dbReference type="PANTHER" id="PTHR12745">
    <property type="entry name" value="SUPPRESSION OF TUMORIGENICITY 7"/>
    <property type="match status" value="1"/>
</dbReference>
<evidence type="ECO:0000256" key="5">
    <source>
        <dbReference type="PROSITE-ProRule" id="PRU00339"/>
    </source>
</evidence>
<keyword evidence="4" id="KW-0472">Membrane</keyword>
<dbReference type="SUPFAM" id="SSF81901">
    <property type="entry name" value="HCP-like"/>
    <property type="match status" value="1"/>
</dbReference>
<keyword evidence="2" id="KW-0812">Transmembrane</keyword>
<name>A0A512E333_9PROT</name>
<feature type="repeat" description="TPR" evidence="5">
    <location>
        <begin position="141"/>
        <end position="174"/>
    </location>
</feature>
<dbReference type="RefSeq" id="WP_244619753.1">
    <property type="nucleotide sequence ID" value="NZ_BJYZ01000064.1"/>
</dbReference>
<gene>
    <name evidence="7" type="ORF">SAE02_72890</name>
</gene>
<dbReference type="PROSITE" id="PS50005">
    <property type="entry name" value="TPR"/>
    <property type="match status" value="1"/>
</dbReference>
<dbReference type="GO" id="GO:0016020">
    <property type="term" value="C:membrane"/>
    <property type="evidence" value="ECO:0007669"/>
    <property type="project" value="UniProtKB-SubCell"/>
</dbReference>
<dbReference type="Pfam" id="PF04184">
    <property type="entry name" value="ST7"/>
    <property type="match status" value="1"/>
</dbReference>
<evidence type="ECO:0000256" key="3">
    <source>
        <dbReference type="ARBA" id="ARBA00022989"/>
    </source>
</evidence>
<reference evidence="7 8" key="1">
    <citation type="submission" date="2019-07" db="EMBL/GenBank/DDBJ databases">
        <title>Whole genome shotgun sequence of Skermanella aerolata NBRC 106429.</title>
        <authorList>
            <person name="Hosoyama A."/>
            <person name="Uohara A."/>
            <person name="Ohji S."/>
            <person name="Ichikawa N."/>
        </authorList>
    </citation>
    <scope>NUCLEOTIDE SEQUENCE [LARGE SCALE GENOMIC DNA]</scope>
    <source>
        <strain evidence="7 8">NBRC 106429</strain>
    </source>
</reference>
<evidence type="ECO:0000313" key="8">
    <source>
        <dbReference type="Proteomes" id="UP000321523"/>
    </source>
</evidence>
<protein>
    <submittedName>
        <fullName evidence="7">Uncharacterized protein</fullName>
    </submittedName>
</protein>
<feature type="region of interest" description="Disordered" evidence="6">
    <location>
        <begin position="1"/>
        <end position="20"/>
    </location>
</feature>
<dbReference type="InterPro" id="IPR007311">
    <property type="entry name" value="ST7"/>
</dbReference>
<dbReference type="SMART" id="SM00028">
    <property type="entry name" value="TPR"/>
    <property type="match status" value="1"/>
</dbReference>
<keyword evidence="5" id="KW-0802">TPR repeat</keyword>
<evidence type="ECO:0000256" key="2">
    <source>
        <dbReference type="ARBA" id="ARBA00022692"/>
    </source>
</evidence>
<comment type="subcellular location">
    <subcellularLocation>
        <location evidence="1">Membrane</location>
        <topology evidence="1">Multi-pass membrane protein</topology>
    </subcellularLocation>
</comment>
<accession>A0A512E333</accession>
<dbReference type="Proteomes" id="UP000321523">
    <property type="component" value="Unassembled WGS sequence"/>
</dbReference>
<proteinExistence type="predicted"/>
<keyword evidence="3" id="KW-1133">Transmembrane helix</keyword>